<protein>
    <submittedName>
        <fullName evidence="2">Uncharacterized protein</fullName>
    </submittedName>
</protein>
<accession>A0ABS1FQY2</accession>
<evidence type="ECO:0000313" key="2">
    <source>
        <dbReference type="EMBL" id="MBK1894849.1"/>
    </source>
</evidence>
<keyword evidence="1" id="KW-0732">Signal</keyword>
<dbReference type="RefSeq" id="WP_200242931.1">
    <property type="nucleotide sequence ID" value="NZ_JAENHK010000001.1"/>
</dbReference>
<name>A0ABS1FQY2_9FLAO</name>
<dbReference type="EMBL" id="JAENHK010000001">
    <property type="protein sequence ID" value="MBK1894849.1"/>
    <property type="molecule type" value="Genomic_DNA"/>
</dbReference>
<sequence length="158" mass="18141">MKTKLLTVLLFCFFTHWVTAQTLIKPADFKIAAVGAFLKSKGYEILEQEETFIKIGNKDKATLFMDVDSGKKFINLNVNILLNKGVSQDKIDSLLAEINKLAMIKAEYLPTQNSIGFKYYFWITNGFTNETLEDAVMEFFLYQGDAYGLDKEKIFNYQ</sequence>
<feature type="signal peptide" evidence="1">
    <location>
        <begin position="1"/>
        <end position="20"/>
    </location>
</feature>
<gene>
    <name evidence="2" type="ORF">JHL15_03670</name>
</gene>
<dbReference type="Proteomes" id="UP000628669">
    <property type="component" value="Unassembled WGS sequence"/>
</dbReference>
<evidence type="ECO:0000313" key="3">
    <source>
        <dbReference type="Proteomes" id="UP000628669"/>
    </source>
</evidence>
<evidence type="ECO:0000256" key="1">
    <source>
        <dbReference type="SAM" id="SignalP"/>
    </source>
</evidence>
<keyword evidence="3" id="KW-1185">Reference proteome</keyword>
<organism evidence="2 3">
    <name type="scientific">Chryseobacterium paridis</name>
    <dbReference type="NCBI Taxonomy" id="2800328"/>
    <lineage>
        <taxon>Bacteria</taxon>
        <taxon>Pseudomonadati</taxon>
        <taxon>Bacteroidota</taxon>
        <taxon>Flavobacteriia</taxon>
        <taxon>Flavobacteriales</taxon>
        <taxon>Weeksellaceae</taxon>
        <taxon>Chryseobacterium group</taxon>
        <taxon>Chryseobacterium</taxon>
    </lineage>
</organism>
<comment type="caution">
    <text evidence="2">The sequence shown here is derived from an EMBL/GenBank/DDBJ whole genome shotgun (WGS) entry which is preliminary data.</text>
</comment>
<reference evidence="3" key="1">
    <citation type="submission" date="2021-01" db="EMBL/GenBank/DDBJ databases">
        <title>Genome public.</title>
        <authorList>
            <person name="Liu C."/>
            <person name="Sun Q."/>
        </authorList>
    </citation>
    <scope>NUCLEOTIDE SEQUENCE [LARGE SCALE GENOMIC DNA]</scope>
    <source>
        <strain evidence="3">YIM B02567</strain>
    </source>
</reference>
<feature type="chain" id="PRO_5045834740" evidence="1">
    <location>
        <begin position="21"/>
        <end position="158"/>
    </location>
</feature>
<proteinExistence type="predicted"/>